<dbReference type="EMBL" id="JANPWB010000009">
    <property type="protein sequence ID" value="KAJ1155822.1"/>
    <property type="molecule type" value="Genomic_DNA"/>
</dbReference>
<gene>
    <name evidence="2" type="ORF">NDU88_008547</name>
</gene>
<dbReference type="Proteomes" id="UP001066276">
    <property type="component" value="Chromosome 5"/>
</dbReference>
<dbReference type="AlphaFoldDB" id="A0AAV7RW21"/>
<evidence type="ECO:0000313" key="3">
    <source>
        <dbReference type="Proteomes" id="UP001066276"/>
    </source>
</evidence>
<proteinExistence type="predicted"/>
<name>A0AAV7RW21_PLEWA</name>
<organism evidence="2 3">
    <name type="scientific">Pleurodeles waltl</name>
    <name type="common">Iberian ribbed newt</name>
    <dbReference type="NCBI Taxonomy" id="8319"/>
    <lineage>
        <taxon>Eukaryota</taxon>
        <taxon>Metazoa</taxon>
        <taxon>Chordata</taxon>
        <taxon>Craniata</taxon>
        <taxon>Vertebrata</taxon>
        <taxon>Euteleostomi</taxon>
        <taxon>Amphibia</taxon>
        <taxon>Batrachia</taxon>
        <taxon>Caudata</taxon>
        <taxon>Salamandroidea</taxon>
        <taxon>Salamandridae</taxon>
        <taxon>Pleurodelinae</taxon>
        <taxon>Pleurodeles</taxon>
    </lineage>
</organism>
<accession>A0AAV7RW21</accession>
<reference evidence="2" key="1">
    <citation type="journal article" date="2022" name="bioRxiv">
        <title>Sequencing and chromosome-scale assembly of the giantPleurodeles waltlgenome.</title>
        <authorList>
            <person name="Brown T."/>
            <person name="Elewa A."/>
            <person name="Iarovenko S."/>
            <person name="Subramanian E."/>
            <person name="Araus A.J."/>
            <person name="Petzold A."/>
            <person name="Susuki M."/>
            <person name="Suzuki K.-i.T."/>
            <person name="Hayashi T."/>
            <person name="Toyoda A."/>
            <person name="Oliveira C."/>
            <person name="Osipova E."/>
            <person name="Leigh N.D."/>
            <person name="Simon A."/>
            <person name="Yun M.H."/>
        </authorList>
    </citation>
    <scope>NUCLEOTIDE SEQUENCE</scope>
    <source>
        <strain evidence="2">20211129_DDA</strain>
        <tissue evidence="2">Liver</tissue>
    </source>
</reference>
<sequence length="87" mass="9306">MIAYVHCLRAEPVVGCLHAAPWQPAYGDDEEELLPLQPPKMGNTHPRSRGHGGAKRTSAEEHTLWAGESGAVRPGNRCGPRALGGLD</sequence>
<keyword evidence="3" id="KW-1185">Reference proteome</keyword>
<protein>
    <submittedName>
        <fullName evidence="2">Uncharacterized protein</fullName>
    </submittedName>
</protein>
<feature type="region of interest" description="Disordered" evidence="1">
    <location>
        <begin position="30"/>
        <end position="87"/>
    </location>
</feature>
<evidence type="ECO:0000313" key="2">
    <source>
        <dbReference type="EMBL" id="KAJ1155822.1"/>
    </source>
</evidence>
<evidence type="ECO:0000256" key="1">
    <source>
        <dbReference type="SAM" id="MobiDB-lite"/>
    </source>
</evidence>
<comment type="caution">
    <text evidence="2">The sequence shown here is derived from an EMBL/GenBank/DDBJ whole genome shotgun (WGS) entry which is preliminary data.</text>
</comment>